<dbReference type="STRING" id="139723.A0A182M3D8"/>
<evidence type="ECO:0000313" key="2">
    <source>
        <dbReference type="EnsemblMetazoa" id="ACUA008484-PA"/>
    </source>
</evidence>
<feature type="compositionally biased region" description="Polar residues" evidence="1">
    <location>
        <begin position="10"/>
        <end position="26"/>
    </location>
</feature>
<reference evidence="3" key="1">
    <citation type="submission" date="2013-09" db="EMBL/GenBank/DDBJ databases">
        <title>The Genome Sequence of Anopheles culicifacies species A.</title>
        <authorList>
            <consortium name="The Broad Institute Genomics Platform"/>
            <person name="Neafsey D.E."/>
            <person name="Besansky N."/>
            <person name="Howell P."/>
            <person name="Walton C."/>
            <person name="Young S.K."/>
            <person name="Zeng Q."/>
            <person name="Gargeya S."/>
            <person name="Fitzgerald M."/>
            <person name="Haas B."/>
            <person name="Abouelleil A."/>
            <person name="Allen A.W."/>
            <person name="Alvarado L."/>
            <person name="Arachchi H.M."/>
            <person name="Berlin A.M."/>
            <person name="Chapman S.B."/>
            <person name="Gainer-Dewar J."/>
            <person name="Goldberg J."/>
            <person name="Griggs A."/>
            <person name="Gujja S."/>
            <person name="Hansen M."/>
            <person name="Howarth C."/>
            <person name="Imamovic A."/>
            <person name="Ireland A."/>
            <person name="Larimer J."/>
            <person name="McCowan C."/>
            <person name="Murphy C."/>
            <person name="Pearson M."/>
            <person name="Poon T.W."/>
            <person name="Priest M."/>
            <person name="Roberts A."/>
            <person name="Saif S."/>
            <person name="Shea T."/>
            <person name="Sisk P."/>
            <person name="Sykes S."/>
            <person name="Wortman J."/>
            <person name="Nusbaum C."/>
            <person name="Birren B."/>
        </authorList>
    </citation>
    <scope>NUCLEOTIDE SEQUENCE [LARGE SCALE GENOMIC DNA]</scope>
    <source>
        <strain evidence="3">A-37</strain>
    </source>
</reference>
<dbReference type="EMBL" id="AXCM01004265">
    <property type="status" value="NOT_ANNOTATED_CDS"/>
    <property type="molecule type" value="Genomic_DNA"/>
</dbReference>
<proteinExistence type="predicted"/>
<evidence type="ECO:0000256" key="1">
    <source>
        <dbReference type="SAM" id="MobiDB-lite"/>
    </source>
</evidence>
<dbReference type="VEuPathDB" id="VectorBase:ACUA008484"/>
<name>A0A182M3D8_9DIPT</name>
<keyword evidence="3" id="KW-1185">Reference proteome</keyword>
<feature type="compositionally biased region" description="Low complexity" evidence="1">
    <location>
        <begin position="27"/>
        <end position="60"/>
    </location>
</feature>
<protein>
    <submittedName>
        <fullName evidence="2">Uncharacterized protein</fullName>
    </submittedName>
</protein>
<organism evidence="2 3">
    <name type="scientific">Anopheles culicifacies</name>
    <dbReference type="NCBI Taxonomy" id="139723"/>
    <lineage>
        <taxon>Eukaryota</taxon>
        <taxon>Metazoa</taxon>
        <taxon>Ecdysozoa</taxon>
        <taxon>Arthropoda</taxon>
        <taxon>Hexapoda</taxon>
        <taxon>Insecta</taxon>
        <taxon>Pterygota</taxon>
        <taxon>Neoptera</taxon>
        <taxon>Endopterygota</taxon>
        <taxon>Diptera</taxon>
        <taxon>Nematocera</taxon>
        <taxon>Culicoidea</taxon>
        <taxon>Culicidae</taxon>
        <taxon>Anophelinae</taxon>
        <taxon>Anopheles</taxon>
        <taxon>culicifacies species complex</taxon>
    </lineage>
</organism>
<dbReference type="EnsemblMetazoa" id="ACUA008484-RA">
    <property type="protein sequence ID" value="ACUA008484-PA"/>
    <property type="gene ID" value="ACUA008484"/>
</dbReference>
<dbReference type="Proteomes" id="UP000075883">
    <property type="component" value="Unassembled WGS sequence"/>
</dbReference>
<sequence>MKLPSMAANLLTTPTTGTCYSSANGSTPNPATANGTSNNNNPSTANNNTAGGSSSGYASSPDSMSQQGTGAPAGGFFRMQQQQAPEQPDGFKPFFKNSSQVGNGYVSPV</sequence>
<feature type="region of interest" description="Disordered" evidence="1">
    <location>
        <begin position="1"/>
        <end position="109"/>
    </location>
</feature>
<accession>A0A182M3D8</accession>
<reference evidence="2" key="2">
    <citation type="submission" date="2020-05" db="UniProtKB">
        <authorList>
            <consortium name="EnsemblMetazoa"/>
        </authorList>
    </citation>
    <scope>IDENTIFICATION</scope>
    <source>
        <strain evidence="2">A-37</strain>
    </source>
</reference>
<dbReference type="AlphaFoldDB" id="A0A182M3D8"/>
<evidence type="ECO:0000313" key="3">
    <source>
        <dbReference type="Proteomes" id="UP000075883"/>
    </source>
</evidence>